<feature type="non-terminal residue" evidence="2">
    <location>
        <position position="77"/>
    </location>
</feature>
<evidence type="ECO:0000313" key="3">
    <source>
        <dbReference type="Proteomes" id="UP000286134"/>
    </source>
</evidence>
<dbReference type="Proteomes" id="UP000286134">
    <property type="component" value="Unassembled WGS sequence"/>
</dbReference>
<accession>A0A420HS26</accession>
<reference evidence="2 3" key="1">
    <citation type="journal article" date="2018" name="BMC Genomics">
        <title>Comparative genome analyses reveal sequence features reflecting distinct modes of host-adaptation between dicot and monocot powdery mildew.</title>
        <authorList>
            <person name="Wu Y."/>
            <person name="Ma X."/>
            <person name="Pan Z."/>
            <person name="Kale S.D."/>
            <person name="Song Y."/>
            <person name="King H."/>
            <person name="Zhang Q."/>
            <person name="Presley C."/>
            <person name="Deng X."/>
            <person name="Wei C.I."/>
            <person name="Xiao S."/>
        </authorList>
    </citation>
    <scope>NUCLEOTIDE SEQUENCE [LARGE SCALE GENOMIC DNA]</scope>
    <source>
        <strain evidence="2">UMSG2</strain>
    </source>
</reference>
<sequence>MKRMMGIGSGRVFLRRIWCMVGTAVYQLALKASKSIQNSEAENLGGMIIDPPDPIGARKPARRPWTWNSGMTLLKIG</sequence>
<protein>
    <submittedName>
        <fullName evidence="2">Uncharacterized protein</fullName>
    </submittedName>
</protein>
<evidence type="ECO:0000313" key="2">
    <source>
        <dbReference type="EMBL" id="RKF60241.1"/>
    </source>
</evidence>
<feature type="signal peptide" evidence="1">
    <location>
        <begin position="1"/>
        <end position="19"/>
    </location>
</feature>
<dbReference type="EMBL" id="MCFK01005293">
    <property type="protein sequence ID" value="RKF60241.1"/>
    <property type="molecule type" value="Genomic_DNA"/>
</dbReference>
<gene>
    <name evidence="2" type="ORF">OnM2_052035</name>
</gene>
<dbReference type="AlphaFoldDB" id="A0A420HS26"/>
<comment type="caution">
    <text evidence="2">The sequence shown here is derived from an EMBL/GenBank/DDBJ whole genome shotgun (WGS) entry which is preliminary data.</text>
</comment>
<keyword evidence="1" id="KW-0732">Signal</keyword>
<feature type="chain" id="PRO_5019244564" evidence="1">
    <location>
        <begin position="20"/>
        <end position="77"/>
    </location>
</feature>
<name>A0A420HS26_9PEZI</name>
<proteinExistence type="predicted"/>
<evidence type="ECO:0000256" key="1">
    <source>
        <dbReference type="SAM" id="SignalP"/>
    </source>
</evidence>
<keyword evidence="3" id="KW-1185">Reference proteome</keyword>
<organism evidence="2 3">
    <name type="scientific">Erysiphe neolycopersici</name>
    <dbReference type="NCBI Taxonomy" id="212602"/>
    <lineage>
        <taxon>Eukaryota</taxon>
        <taxon>Fungi</taxon>
        <taxon>Dikarya</taxon>
        <taxon>Ascomycota</taxon>
        <taxon>Pezizomycotina</taxon>
        <taxon>Leotiomycetes</taxon>
        <taxon>Erysiphales</taxon>
        <taxon>Erysiphaceae</taxon>
        <taxon>Erysiphe</taxon>
    </lineage>
</organism>